<dbReference type="Proteomes" id="UP000216363">
    <property type="component" value="Unassembled WGS sequence"/>
</dbReference>
<proteinExistence type="predicted"/>
<reference evidence="2 5" key="2">
    <citation type="submission" date="2019-09" db="EMBL/GenBank/DDBJ databases">
        <title>Taxonomic organization of the family Brucellaceae based on a phylogenomic approach.</title>
        <authorList>
            <person name="Leclercq S."/>
            <person name="Cloeckaert A."/>
            <person name="Zygmunt M.S."/>
        </authorList>
    </citation>
    <scope>NUCLEOTIDE SEQUENCE [LARGE SCALE GENOMIC DNA]</scope>
    <source>
        <strain evidence="2 5">LUP23</strain>
    </source>
</reference>
<dbReference type="GeneID" id="61316588"/>
<dbReference type="Proteomes" id="UP000435957">
    <property type="component" value="Unassembled WGS sequence"/>
</dbReference>
<dbReference type="RefSeq" id="WP_010658239.1">
    <property type="nucleotide sequence ID" value="NZ_JBHEEP010000006.1"/>
</dbReference>
<comment type="caution">
    <text evidence="3">The sequence shown here is derived from an EMBL/GenBank/DDBJ whole genome shotgun (WGS) entry which is preliminary data.</text>
</comment>
<dbReference type="AlphaFoldDB" id="A0A256GN20"/>
<reference evidence="3 4" key="1">
    <citation type="submission" date="2017-07" db="EMBL/GenBank/DDBJ databases">
        <title>Draft genome of Ochrobactrum lupini type strain LUP21.</title>
        <authorList>
            <person name="Krzyzanowska D.M."/>
            <person name="Jafra S."/>
        </authorList>
    </citation>
    <scope>NUCLEOTIDE SEQUENCE [LARGE SCALE GENOMIC DNA]</scope>
    <source>
        <strain evidence="3 4">LUP21</strain>
    </source>
</reference>
<evidence type="ECO:0000313" key="3">
    <source>
        <dbReference type="EMBL" id="OYR28557.1"/>
    </source>
</evidence>
<sequence length="48" mass="5760">MNLRTHFHRWMQYRENIRELSGCTDRELSDLGLSRTDIHRVAREAAFA</sequence>
<evidence type="ECO:0000313" key="2">
    <source>
        <dbReference type="EMBL" id="KAB2703503.1"/>
    </source>
</evidence>
<feature type="domain" description="YjiS-like" evidence="1">
    <location>
        <begin position="3"/>
        <end position="39"/>
    </location>
</feature>
<dbReference type="Pfam" id="PF06568">
    <property type="entry name" value="YjiS-like"/>
    <property type="match status" value="1"/>
</dbReference>
<protein>
    <submittedName>
        <fullName evidence="2">DUF1127 domain-containing protein</fullName>
    </submittedName>
</protein>
<evidence type="ECO:0000313" key="5">
    <source>
        <dbReference type="Proteomes" id="UP000435957"/>
    </source>
</evidence>
<gene>
    <name evidence="3" type="ORF">CES86_2713</name>
    <name evidence="2" type="ORF">F9L03_13730</name>
</gene>
<keyword evidence="5" id="KW-1185">Reference proteome</keyword>
<dbReference type="EMBL" id="WBWF01000008">
    <property type="protein sequence ID" value="KAB2703503.1"/>
    <property type="molecule type" value="Genomic_DNA"/>
</dbReference>
<evidence type="ECO:0000313" key="4">
    <source>
        <dbReference type="Proteomes" id="UP000216363"/>
    </source>
</evidence>
<dbReference type="EMBL" id="NNRN01000049">
    <property type="protein sequence ID" value="OYR28557.1"/>
    <property type="molecule type" value="Genomic_DNA"/>
</dbReference>
<evidence type="ECO:0000259" key="1">
    <source>
        <dbReference type="Pfam" id="PF06568"/>
    </source>
</evidence>
<dbReference type="InterPro" id="IPR009506">
    <property type="entry name" value="YjiS-like"/>
</dbReference>
<organism evidence="3 4">
    <name type="scientific">Brucella lupini</name>
    <dbReference type="NCBI Taxonomy" id="255457"/>
    <lineage>
        <taxon>Bacteria</taxon>
        <taxon>Pseudomonadati</taxon>
        <taxon>Pseudomonadota</taxon>
        <taxon>Alphaproteobacteria</taxon>
        <taxon>Hyphomicrobiales</taxon>
        <taxon>Brucellaceae</taxon>
        <taxon>Brucella/Ochrobactrum group</taxon>
        <taxon>Brucella</taxon>
    </lineage>
</organism>
<accession>A0A256GN20</accession>
<name>A0A256GN20_9HYPH</name>